<proteinExistence type="inferred from homology"/>
<protein>
    <submittedName>
        <fullName evidence="8">mRNA interferase HicA</fullName>
    </submittedName>
</protein>
<accession>A0A285S8G4</accession>
<evidence type="ECO:0000256" key="7">
    <source>
        <dbReference type="ARBA" id="ARBA00023016"/>
    </source>
</evidence>
<dbReference type="GO" id="GO:0016787">
    <property type="term" value="F:hydrolase activity"/>
    <property type="evidence" value="ECO:0007669"/>
    <property type="project" value="UniProtKB-KW"/>
</dbReference>
<dbReference type="GO" id="GO:0004519">
    <property type="term" value="F:endonuclease activity"/>
    <property type="evidence" value="ECO:0007669"/>
    <property type="project" value="UniProtKB-KW"/>
</dbReference>
<name>A0A285S8G4_9FIRM</name>
<dbReference type="Proteomes" id="UP000219563">
    <property type="component" value="Unassembled WGS sequence"/>
</dbReference>
<gene>
    <name evidence="8" type="ORF">SAMN02910411_1964</name>
</gene>
<keyword evidence="5" id="KW-0378">Hydrolase</keyword>
<dbReference type="AlphaFoldDB" id="A0A285S8G4"/>
<keyword evidence="6" id="KW-0694">RNA-binding</keyword>
<evidence type="ECO:0000313" key="8">
    <source>
        <dbReference type="EMBL" id="SOC03873.1"/>
    </source>
</evidence>
<reference evidence="8 9" key="1">
    <citation type="submission" date="2017-08" db="EMBL/GenBank/DDBJ databases">
        <authorList>
            <person name="de Groot N.N."/>
        </authorList>
    </citation>
    <scope>NUCLEOTIDE SEQUENCE [LARGE SCALE GENOMIC DNA]</scope>
    <source>
        <strain evidence="8 9">DSM 9787</strain>
    </source>
</reference>
<evidence type="ECO:0000256" key="4">
    <source>
        <dbReference type="ARBA" id="ARBA00022759"/>
    </source>
</evidence>
<organism evidence="8 9">
    <name type="scientific">Pseudobutyrivibrio ruminis DSM 9787</name>
    <dbReference type="NCBI Taxonomy" id="1123011"/>
    <lineage>
        <taxon>Bacteria</taxon>
        <taxon>Bacillati</taxon>
        <taxon>Bacillota</taxon>
        <taxon>Clostridia</taxon>
        <taxon>Lachnospirales</taxon>
        <taxon>Lachnospiraceae</taxon>
        <taxon>Pseudobutyrivibrio</taxon>
    </lineage>
</organism>
<dbReference type="InterPro" id="IPR038570">
    <property type="entry name" value="HicA_sf"/>
</dbReference>
<dbReference type="EMBL" id="OBMR01000006">
    <property type="protein sequence ID" value="SOC03873.1"/>
    <property type="molecule type" value="Genomic_DNA"/>
</dbReference>
<dbReference type="SUPFAM" id="SSF54786">
    <property type="entry name" value="YcfA/nrd intein domain"/>
    <property type="match status" value="1"/>
</dbReference>
<evidence type="ECO:0000256" key="1">
    <source>
        <dbReference type="ARBA" id="ARBA00006620"/>
    </source>
</evidence>
<evidence type="ECO:0000256" key="3">
    <source>
        <dbReference type="ARBA" id="ARBA00022722"/>
    </source>
</evidence>
<sequence length="56" mass="6392">MKRQILIKNLENAGYYLLRNGGSHDIYTNGTTQVVIPRHRELNEITAKQIIKKAGI</sequence>
<evidence type="ECO:0000256" key="6">
    <source>
        <dbReference type="ARBA" id="ARBA00022884"/>
    </source>
</evidence>
<evidence type="ECO:0000256" key="2">
    <source>
        <dbReference type="ARBA" id="ARBA00022649"/>
    </source>
</evidence>
<dbReference type="Pfam" id="PF07927">
    <property type="entry name" value="HicA_toxin"/>
    <property type="match status" value="1"/>
</dbReference>
<keyword evidence="2" id="KW-1277">Toxin-antitoxin system</keyword>
<comment type="similarity">
    <text evidence="1">Belongs to the HicA mRNA interferase family.</text>
</comment>
<evidence type="ECO:0000313" key="9">
    <source>
        <dbReference type="Proteomes" id="UP000219563"/>
    </source>
</evidence>
<dbReference type="GO" id="GO:0003729">
    <property type="term" value="F:mRNA binding"/>
    <property type="evidence" value="ECO:0007669"/>
    <property type="project" value="InterPro"/>
</dbReference>
<keyword evidence="3" id="KW-0540">Nuclease</keyword>
<keyword evidence="4" id="KW-0255">Endonuclease</keyword>
<dbReference type="InterPro" id="IPR012933">
    <property type="entry name" value="HicA_mRNA_interferase"/>
</dbReference>
<dbReference type="Gene3D" id="3.30.920.30">
    <property type="entry name" value="Hypothetical protein"/>
    <property type="match status" value="1"/>
</dbReference>
<evidence type="ECO:0000256" key="5">
    <source>
        <dbReference type="ARBA" id="ARBA00022801"/>
    </source>
</evidence>
<keyword evidence="7" id="KW-0346">Stress response</keyword>
<dbReference type="RefSeq" id="WP_033151953.1">
    <property type="nucleotide sequence ID" value="NZ_OBMR01000006.1"/>
</dbReference>